<proteinExistence type="predicted"/>
<accession>A0A9P4TQT6</accession>
<comment type="caution">
    <text evidence="2">The sequence shown here is derived from an EMBL/GenBank/DDBJ whole genome shotgun (WGS) entry which is preliminary data.</text>
</comment>
<dbReference type="Proteomes" id="UP000800093">
    <property type="component" value="Unassembled WGS sequence"/>
</dbReference>
<feature type="region of interest" description="Disordered" evidence="1">
    <location>
        <begin position="451"/>
        <end position="474"/>
    </location>
</feature>
<dbReference type="OrthoDB" id="422086at2759"/>
<dbReference type="AlphaFoldDB" id="A0A9P4TQT6"/>
<evidence type="ECO:0000313" key="2">
    <source>
        <dbReference type="EMBL" id="KAF2270322.1"/>
    </source>
</evidence>
<gene>
    <name evidence="2" type="ORF">CC78DRAFT_539549</name>
</gene>
<sequence length="681" mass="74098">MPGTFPPPAIAHPRNREQKLFQFCLDSCIHALQNLDISQRRVVTSPLVSRDKQTSPSFSTAHTVSSPFPAIAAPQPSKASPPGSAISSPPLSLQRPRLEPVGPSRLSGSLIPQIEPEMDPSPGGRPPAPRDNSRTGKQDTRSNLAVQPTAAPAGNISLKKKSIKMIGLAPNSLPKLPPQNLSVMPVPAKPKEEDRVTIKAEPVSEKIPRSTEYKGATTPQSKPESTLATNGRPSGEASLATKFASLQRLRTTPVELYLFDTPTKTIQPIVEATKESYKLKASQDDMVTEKIQPTTDPVQKPSSPKALVEVAPTAGLGFKPRDDLEQKYVAKAAEYLDSLPTSRSTPTAHLVKTVTQKLRAVHAAPKLDSFAVVKESKRQYIEAAVGYLNDKPRKVGQTLDHVYLENLLTTVDADFLQLCAKLADEGFLSLEDLDDVVGLCKALSYVSISKEEDEAPEPTSAPAPLTPSSTPPGFHDLMEQMSSWPTQEKRENIPGCHTVILNGIYGLATVNKAQALVWGGRLESISVDSGKNSATVKFLTAEACQKYYDATGSGVKVPVDGKKFVVLVERQPAPNSTTEVIRNCIEGDASRCVRVLDADEDWADAALKKLAEGTGKVKRELDCIKRGRTARERYYIEFRFSNIRHALNFKQAIMDDVDWESSTITYGQDPCEAANGVHFED</sequence>
<feature type="compositionally biased region" description="Polar residues" evidence="1">
    <location>
        <begin position="217"/>
        <end position="232"/>
    </location>
</feature>
<organism evidence="2 3">
    <name type="scientific">Lojkania enalia</name>
    <dbReference type="NCBI Taxonomy" id="147567"/>
    <lineage>
        <taxon>Eukaryota</taxon>
        <taxon>Fungi</taxon>
        <taxon>Dikarya</taxon>
        <taxon>Ascomycota</taxon>
        <taxon>Pezizomycotina</taxon>
        <taxon>Dothideomycetes</taxon>
        <taxon>Pleosporomycetidae</taxon>
        <taxon>Pleosporales</taxon>
        <taxon>Pleosporales incertae sedis</taxon>
        <taxon>Lojkania</taxon>
    </lineage>
</organism>
<feature type="region of interest" description="Disordered" evidence="1">
    <location>
        <begin position="205"/>
        <end position="235"/>
    </location>
</feature>
<reference evidence="3" key="1">
    <citation type="journal article" date="2020" name="Stud. Mycol.">
        <title>101 Dothideomycetes genomes: A test case for predicting lifestyles and emergence of pathogens.</title>
        <authorList>
            <person name="Haridas S."/>
            <person name="Albert R."/>
            <person name="Binder M."/>
            <person name="Bloem J."/>
            <person name="LaButti K."/>
            <person name="Salamov A."/>
            <person name="Andreopoulos B."/>
            <person name="Baker S."/>
            <person name="Barry K."/>
            <person name="Bills G."/>
            <person name="Bluhm B."/>
            <person name="Cannon C."/>
            <person name="Castanera R."/>
            <person name="Culley D."/>
            <person name="Daum C."/>
            <person name="Ezra D."/>
            <person name="Gonzalez J."/>
            <person name="Henrissat B."/>
            <person name="Kuo A."/>
            <person name="Liang C."/>
            <person name="Lipzen A."/>
            <person name="Lutzoni F."/>
            <person name="Magnuson J."/>
            <person name="Mondo S."/>
            <person name="Nolan M."/>
            <person name="Ohm R."/>
            <person name="Pangilinan J."/>
            <person name="Park H.-J."/>
            <person name="Ramirez L."/>
            <person name="Alfaro M."/>
            <person name="Sun H."/>
            <person name="Tritt A."/>
            <person name="Yoshinaga Y."/>
            <person name="Zwiers L.-H."/>
            <person name="Turgeon B."/>
            <person name="Goodwin S."/>
            <person name="Spatafora J."/>
            <person name="Crous P."/>
            <person name="Grigoriev I."/>
        </authorList>
    </citation>
    <scope>NUCLEOTIDE SEQUENCE [LARGE SCALE GENOMIC DNA]</scope>
    <source>
        <strain evidence="3">CBS 304.66</strain>
    </source>
</reference>
<feature type="compositionally biased region" description="Polar residues" evidence="1">
    <location>
        <begin position="54"/>
        <end position="66"/>
    </location>
</feature>
<feature type="compositionally biased region" description="Low complexity" evidence="1">
    <location>
        <begin position="76"/>
        <end position="93"/>
    </location>
</feature>
<evidence type="ECO:0000313" key="3">
    <source>
        <dbReference type="Proteomes" id="UP000800093"/>
    </source>
</evidence>
<dbReference type="EMBL" id="ML986580">
    <property type="protein sequence ID" value="KAF2270322.1"/>
    <property type="molecule type" value="Genomic_DNA"/>
</dbReference>
<feature type="region of interest" description="Disordered" evidence="1">
    <location>
        <begin position="47"/>
        <end position="151"/>
    </location>
</feature>
<keyword evidence="3" id="KW-1185">Reference proteome</keyword>
<evidence type="ECO:0000256" key="1">
    <source>
        <dbReference type="SAM" id="MobiDB-lite"/>
    </source>
</evidence>
<feature type="compositionally biased region" description="Basic and acidic residues" evidence="1">
    <location>
        <begin position="131"/>
        <end position="140"/>
    </location>
</feature>
<evidence type="ECO:0008006" key="4">
    <source>
        <dbReference type="Google" id="ProtNLM"/>
    </source>
</evidence>
<protein>
    <recommendedName>
        <fullName evidence="4">RRM domain-containing protein</fullName>
    </recommendedName>
</protein>
<name>A0A9P4TQT6_9PLEO</name>